<evidence type="ECO:0000313" key="2">
    <source>
        <dbReference type="EMBL" id="GHE84801.1"/>
    </source>
</evidence>
<dbReference type="InterPro" id="IPR043991">
    <property type="entry name" value="Gp3-like"/>
</dbReference>
<feature type="region of interest" description="Disordered" evidence="1">
    <location>
        <begin position="284"/>
        <end position="323"/>
    </location>
</feature>
<dbReference type="EMBL" id="BNBI01000001">
    <property type="protein sequence ID" value="GHE84801.1"/>
    <property type="molecule type" value="Genomic_DNA"/>
</dbReference>
<organism evidence="2 3">
    <name type="scientific">Streptomyces fumanus</name>
    <dbReference type="NCBI Taxonomy" id="67302"/>
    <lineage>
        <taxon>Bacteria</taxon>
        <taxon>Bacillati</taxon>
        <taxon>Actinomycetota</taxon>
        <taxon>Actinomycetes</taxon>
        <taxon>Kitasatosporales</taxon>
        <taxon>Streptomycetaceae</taxon>
        <taxon>Streptomyces</taxon>
    </lineage>
</organism>
<evidence type="ECO:0000313" key="3">
    <source>
        <dbReference type="Proteomes" id="UP000630718"/>
    </source>
</evidence>
<protein>
    <submittedName>
        <fullName evidence="2">Uncharacterized protein</fullName>
    </submittedName>
</protein>
<dbReference type="AlphaFoldDB" id="A0A919A5E7"/>
<reference evidence="2" key="1">
    <citation type="journal article" date="2014" name="Int. J. Syst. Evol. Microbiol.">
        <title>Complete genome sequence of Corynebacterium casei LMG S-19264T (=DSM 44701T), isolated from a smear-ripened cheese.</title>
        <authorList>
            <consortium name="US DOE Joint Genome Institute (JGI-PGF)"/>
            <person name="Walter F."/>
            <person name="Albersmeier A."/>
            <person name="Kalinowski J."/>
            <person name="Ruckert C."/>
        </authorList>
    </citation>
    <scope>NUCLEOTIDE SEQUENCE</scope>
    <source>
        <strain evidence="2">JCM 4477</strain>
    </source>
</reference>
<dbReference type="Pfam" id="PF18897">
    <property type="entry name" value="Gp3-like"/>
    <property type="match status" value="1"/>
</dbReference>
<keyword evidence="3" id="KW-1185">Reference proteome</keyword>
<accession>A0A919A5E7</accession>
<name>A0A919A5E7_9ACTN</name>
<dbReference type="RefSeq" id="WP_190202380.1">
    <property type="nucleotide sequence ID" value="NZ_BNBI01000001.1"/>
</dbReference>
<evidence type="ECO:0000256" key="1">
    <source>
        <dbReference type="SAM" id="MobiDB-lite"/>
    </source>
</evidence>
<gene>
    <name evidence="2" type="ORF">GCM10018772_04870</name>
</gene>
<sequence length="392" mass="41951">MPIIDLQRRMRQLGEIRIGHVVPTGKTRRDGKPGTRPAKLDKFRFTSPSREILTAVAELYGGEVQPWTPANGGPAEFEVYSTTNRLPVLIPPRDAVSQWYELYAGSKCQRRCDGVTEMKSDRPCLCDPDNRDCAMTTRVNVMLRDVPALGQWLLVSKGYYAAVTLPPAAELLAQAGGYVAGWLGMEERSAIVKDKPARFMVPTLDVEITPAALMAGQITGGAPAVASGPERVAITSGRPDYAALAAVATSAEEVGKLWKQAVDSRHMDDDLAKVLKARGEALRAKQASAASGDSGPHPDDVERQLNPADYGDAPPPPAPDEEGVYEAEVVDAPDPAAAEAMWFQIMAAAGPRNMTTAQLETAFAQRHGGLHPSSASVAQLEAFLTALKGGEL</sequence>
<dbReference type="Proteomes" id="UP000630718">
    <property type="component" value="Unassembled WGS sequence"/>
</dbReference>
<comment type="caution">
    <text evidence="2">The sequence shown here is derived from an EMBL/GenBank/DDBJ whole genome shotgun (WGS) entry which is preliminary data.</text>
</comment>
<proteinExistence type="predicted"/>
<reference evidence="2" key="2">
    <citation type="submission" date="2020-09" db="EMBL/GenBank/DDBJ databases">
        <authorList>
            <person name="Sun Q."/>
            <person name="Ohkuma M."/>
        </authorList>
    </citation>
    <scope>NUCLEOTIDE SEQUENCE</scope>
    <source>
        <strain evidence="2">JCM 4477</strain>
    </source>
</reference>